<feature type="transmembrane region" description="Helical" evidence="2">
    <location>
        <begin position="251"/>
        <end position="274"/>
    </location>
</feature>
<comment type="caution">
    <text evidence="4">The sequence shown here is derived from an EMBL/GenBank/DDBJ whole genome shotgun (WGS) entry which is preliminary data.</text>
</comment>
<evidence type="ECO:0000259" key="3">
    <source>
        <dbReference type="Pfam" id="PF13559"/>
    </source>
</evidence>
<dbReference type="Pfam" id="PF13559">
    <property type="entry name" value="DUF4129"/>
    <property type="match status" value="1"/>
</dbReference>
<reference evidence="4 5" key="1">
    <citation type="submission" date="2023-04" db="EMBL/GenBank/DDBJ databases">
        <title>Luteimonas sp. M1R5S18.</title>
        <authorList>
            <person name="Sun J.-Q."/>
        </authorList>
    </citation>
    <scope>NUCLEOTIDE SEQUENCE [LARGE SCALE GENOMIC DNA]</scope>
    <source>
        <strain evidence="4 5">M1R5S18</strain>
    </source>
</reference>
<name>A0ABT6JKL5_9GAMM</name>
<organism evidence="4 5">
    <name type="scientific">Luteimonas rhizosphaericola</name>
    <dbReference type="NCBI Taxonomy" id="3042024"/>
    <lineage>
        <taxon>Bacteria</taxon>
        <taxon>Pseudomonadati</taxon>
        <taxon>Pseudomonadota</taxon>
        <taxon>Gammaproteobacteria</taxon>
        <taxon>Lysobacterales</taxon>
        <taxon>Lysobacteraceae</taxon>
        <taxon>Luteimonas</taxon>
    </lineage>
</organism>
<feature type="domain" description="Protein-glutamine gamma-glutamyltransferase-like C-terminal" evidence="3">
    <location>
        <begin position="457"/>
        <end position="526"/>
    </location>
</feature>
<feature type="transmembrane region" description="Helical" evidence="2">
    <location>
        <begin position="37"/>
        <end position="55"/>
    </location>
</feature>
<feature type="region of interest" description="Disordered" evidence="1">
    <location>
        <begin position="283"/>
        <end position="312"/>
    </location>
</feature>
<dbReference type="EMBL" id="JARXRN010000025">
    <property type="protein sequence ID" value="MDH5831030.1"/>
    <property type="molecule type" value="Genomic_DNA"/>
</dbReference>
<keyword evidence="2" id="KW-1133">Transmembrane helix</keyword>
<sequence length="535" mass="59079">MRIDQARVELRPRSAWEAMELGTALVRRHARAVWRPWAIATLPVFALLNAAAWAIDALWLAALAMWWLLPLFDRIVLLVLSRAVFGDAPAAREVLAAQWRLGWRGTGARLAWARPSPWRCIAMPVELLEGLDGAALRQRRSVMADGLQGHAFLLALTGQLFVLALLVSLLALVLMFVPSELLSESARAIWSLVTEAPPRWAQLAFNLALWLALSAIEPFVVGAGFGLYLSRRVRIEAWDIELALRRMRARLAAPAGATSAAAVAACALAAALMLPATPAHAQAGPAQRIEAERERRAHLPPRPDADAATPDTETDTLARVFGEPARVDSRAFRQAVRRAHEDPLLDRSRVVRSWEPRNPAKPRPPADVPAWLLAAGRVIAMIAEWGLWLLLGVAVLVAALTARRWWPWMRGLAAPRMPETPVERAAVVEPDSLPDDLAAHVRRLWREGRPRRALALLYRGAVEAMVVRAGVHLVPGATEAECLRAARRLPDAGDRDAFARAVRVWQHAAYARRLPDEAGFEALLDELSLRFGWAR</sequence>
<dbReference type="RefSeq" id="WP_280601973.1">
    <property type="nucleotide sequence ID" value="NZ_JARXRN010000025.1"/>
</dbReference>
<keyword evidence="2" id="KW-0472">Membrane</keyword>
<evidence type="ECO:0000256" key="1">
    <source>
        <dbReference type="SAM" id="MobiDB-lite"/>
    </source>
</evidence>
<feature type="transmembrane region" description="Helical" evidence="2">
    <location>
        <begin position="207"/>
        <end position="230"/>
    </location>
</feature>
<proteinExistence type="predicted"/>
<feature type="compositionally biased region" description="Basic and acidic residues" evidence="1">
    <location>
        <begin position="289"/>
        <end position="305"/>
    </location>
</feature>
<feature type="transmembrane region" description="Helical" evidence="2">
    <location>
        <begin position="151"/>
        <end position="177"/>
    </location>
</feature>
<keyword evidence="2" id="KW-0812">Transmembrane</keyword>
<dbReference type="InterPro" id="IPR025403">
    <property type="entry name" value="TgpA-like_C"/>
</dbReference>
<dbReference type="Proteomes" id="UP001156831">
    <property type="component" value="Unassembled WGS sequence"/>
</dbReference>
<accession>A0ABT6JKL5</accession>
<evidence type="ECO:0000313" key="5">
    <source>
        <dbReference type="Proteomes" id="UP001156831"/>
    </source>
</evidence>
<feature type="transmembrane region" description="Helical" evidence="2">
    <location>
        <begin position="378"/>
        <end position="400"/>
    </location>
</feature>
<protein>
    <submittedName>
        <fullName evidence="4">DUF4129 domain-containing protein</fullName>
    </submittedName>
</protein>
<evidence type="ECO:0000256" key="2">
    <source>
        <dbReference type="SAM" id="Phobius"/>
    </source>
</evidence>
<gene>
    <name evidence="4" type="ORF">QFW80_10935</name>
</gene>
<feature type="transmembrane region" description="Helical" evidence="2">
    <location>
        <begin position="61"/>
        <end position="80"/>
    </location>
</feature>
<evidence type="ECO:0000313" key="4">
    <source>
        <dbReference type="EMBL" id="MDH5831030.1"/>
    </source>
</evidence>
<keyword evidence="5" id="KW-1185">Reference proteome</keyword>